<keyword evidence="1" id="KW-0732">Signal</keyword>
<accession>A0A6M2DBI7</accession>
<feature type="signal peptide" evidence="1">
    <location>
        <begin position="1"/>
        <end position="28"/>
    </location>
</feature>
<reference evidence="2" key="1">
    <citation type="submission" date="2019-09" db="EMBL/GenBank/DDBJ databases">
        <title>Organ-specific transcriptomic study of the physiology of the cattle tick, Rhipicephalus microplus.</title>
        <authorList>
            <person name="Tirloni L."/>
            <person name="Braz G."/>
            <person name="Gandara A.C.P."/>
            <person name="Sabadin G.A."/>
            <person name="da Silva R.M."/>
            <person name="Guizzo M.G."/>
            <person name="Machado J.A."/>
            <person name="Costa E.P."/>
            <person name="Gomes H.F."/>
            <person name="Moraes J."/>
            <person name="Mota M.B.S."/>
            <person name="Mesquita R.D."/>
            <person name="Alvarenga P.H."/>
            <person name="Alves F."/>
            <person name="Seixas A."/>
            <person name="da Fonseca R.N."/>
            <person name="Fogaca A."/>
            <person name="Logullo C."/>
            <person name="Tanaka A."/>
            <person name="Daffre S."/>
            <person name="Termignoni C."/>
            <person name="Vaz I.S.Jr."/>
            <person name="Oliveira P.L."/>
            <person name="Ribeiro J.M."/>
        </authorList>
    </citation>
    <scope>NUCLEOTIDE SEQUENCE</scope>
    <source>
        <strain evidence="2">Porto Alegre</strain>
    </source>
</reference>
<sequence>MRCTAACGALHNLLKKIVFATLAKLMFTDPLNTHLNYTDYCYQVGTKAPHSLHCSFVKQIVLRVTTQTLHFYTSFLCHYFVCRTNQP</sequence>
<proteinExistence type="predicted"/>
<dbReference type="EMBL" id="GHWJ01010333">
    <property type="protein sequence ID" value="NOV43070.1"/>
    <property type="molecule type" value="Transcribed_RNA"/>
</dbReference>
<protein>
    <submittedName>
        <fullName evidence="2">Putative secreted protein</fullName>
    </submittedName>
</protein>
<dbReference type="AlphaFoldDB" id="A0A6M2DBI7"/>
<name>A0A6M2DBI7_RHIMP</name>
<evidence type="ECO:0000256" key="1">
    <source>
        <dbReference type="SAM" id="SignalP"/>
    </source>
</evidence>
<evidence type="ECO:0000313" key="2">
    <source>
        <dbReference type="EMBL" id="NOV43070.1"/>
    </source>
</evidence>
<feature type="chain" id="PRO_5026795030" evidence="1">
    <location>
        <begin position="29"/>
        <end position="87"/>
    </location>
</feature>
<organism evidence="2">
    <name type="scientific">Rhipicephalus microplus</name>
    <name type="common">Cattle tick</name>
    <name type="synonym">Boophilus microplus</name>
    <dbReference type="NCBI Taxonomy" id="6941"/>
    <lineage>
        <taxon>Eukaryota</taxon>
        <taxon>Metazoa</taxon>
        <taxon>Ecdysozoa</taxon>
        <taxon>Arthropoda</taxon>
        <taxon>Chelicerata</taxon>
        <taxon>Arachnida</taxon>
        <taxon>Acari</taxon>
        <taxon>Parasitiformes</taxon>
        <taxon>Ixodida</taxon>
        <taxon>Ixodoidea</taxon>
        <taxon>Ixodidae</taxon>
        <taxon>Rhipicephalinae</taxon>
        <taxon>Rhipicephalus</taxon>
        <taxon>Boophilus</taxon>
    </lineage>
</organism>